<feature type="domain" description="AMP-binding enzyme C-terminal" evidence="3">
    <location>
        <begin position="876"/>
        <end position="953"/>
    </location>
</feature>
<dbReference type="GO" id="GO:0008610">
    <property type="term" value="P:lipid biosynthetic process"/>
    <property type="evidence" value="ECO:0007669"/>
    <property type="project" value="UniProtKB-ARBA"/>
</dbReference>
<dbReference type="Gene3D" id="3.30.559.10">
    <property type="entry name" value="Chloramphenicol acetyltransferase-like domain"/>
    <property type="match status" value="1"/>
</dbReference>
<evidence type="ECO:0000313" key="4">
    <source>
        <dbReference type="EMBL" id="WLS43316.1"/>
    </source>
</evidence>
<dbReference type="AlphaFoldDB" id="A0AAJ6L143"/>
<dbReference type="PROSITE" id="PS00455">
    <property type="entry name" value="AMP_BINDING"/>
    <property type="match status" value="1"/>
</dbReference>
<dbReference type="InterPro" id="IPR000873">
    <property type="entry name" value="AMP-dep_synth/lig_dom"/>
</dbReference>
<dbReference type="Pfam" id="PF13193">
    <property type="entry name" value="AMP-binding_C"/>
    <property type="match status" value="1"/>
</dbReference>
<dbReference type="RefSeq" id="WP_306270750.1">
    <property type="nucleotide sequence ID" value="NZ_CP130472.1"/>
</dbReference>
<proteinExistence type="predicted"/>
<evidence type="ECO:0000259" key="3">
    <source>
        <dbReference type="Pfam" id="PF13193"/>
    </source>
</evidence>
<dbReference type="Proteomes" id="UP001235874">
    <property type="component" value="Chromosome"/>
</dbReference>
<dbReference type="Pfam" id="PF00501">
    <property type="entry name" value="AMP-binding"/>
    <property type="match status" value="1"/>
</dbReference>
<dbReference type="GO" id="GO:0009239">
    <property type="term" value="P:enterobactin biosynthetic process"/>
    <property type="evidence" value="ECO:0007669"/>
    <property type="project" value="TreeGrafter"/>
</dbReference>
<dbReference type="CDD" id="cd19531">
    <property type="entry name" value="LCL_NRPS-like"/>
    <property type="match status" value="1"/>
</dbReference>
<evidence type="ECO:0000313" key="5">
    <source>
        <dbReference type="Proteomes" id="UP001235874"/>
    </source>
</evidence>
<dbReference type="InterPro" id="IPR045851">
    <property type="entry name" value="AMP-bd_C_sf"/>
</dbReference>
<reference evidence="4 5" key="1">
    <citation type="submission" date="2023-07" db="EMBL/GenBank/DDBJ databases">
        <title>Micromonospora profundi TRM 95458 converts glycerol to a new osmotic compound.</title>
        <authorList>
            <person name="Lu D."/>
        </authorList>
    </citation>
    <scope>NUCLEOTIDE SEQUENCE [LARGE SCALE GENOMIC DNA]</scope>
    <source>
        <strain evidence="4 5">TRM95458</strain>
    </source>
</reference>
<dbReference type="Gene3D" id="3.30.559.30">
    <property type="entry name" value="Nonribosomal peptide synthetase, condensation domain"/>
    <property type="match status" value="1"/>
</dbReference>
<accession>A0AAJ6L143</accession>
<organism evidence="4 5">
    <name type="scientific">Micromonospora profundi</name>
    <dbReference type="NCBI Taxonomy" id="1420889"/>
    <lineage>
        <taxon>Bacteria</taxon>
        <taxon>Bacillati</taxon>
        <taxon>Actinomycetota</taxon>
        <taxon>Actinomycetes</taxon>
        <taxon>Micromonosporales</taxon>
        <taxon>Micromonosporaceae</taxon>
        <taxon>Micromonospora</taxon>
    </lineage>
</organism>
<dbReference type="NCBIfam" id="TIGR01733">
    <property type="entry name" value="AA-adenyl-dom"/>
    <property type="match status" value="1"/>
</dbReference>
<evidence type="ECO:0000259" key="2">
    <source>
        <dbReference type="Pfam" id="PF00668"/>
    </source>
</evidence>
<evidence type="ECO:0000259" key="1">
    <source>
        <dbReference type="Pfam" id="PF00501"/>
    </source>
</evidence>
<dbReference type="InterPro" id="IPR020845">
    <property type="entry name" value="AMP-binding_CS"/>
</dbReference>
<dbReference type="Gene3D" id="3.40.50.12780">
    <property type="entry name" value="N-terminal domain of ligase-like"/>
    <property type="match status" value="1"/>
</dbReference>
<dbReference type="CDD" id="cd05930">
    <property type="entry name" value="A_NRPS"/>
    <property type="match status" value="1"/>
</dbReference>
<feature type="domain" description="AMP-dependent synthetase/ligase" evidence="1">
    <location>
        <begin position="468"/>
        <end position="814"/>
    </location>
</feature>
<dbReference type="PANTHER" id="PTHR45527">
    <property type="entry name" value="NONRIBOSOMAL PEPTIDE SYNTHETASE"/>
    <property type="match status" value="1"/>
</dbReference>
<dbReference type="GO" id="GO:0043041">
    <property type="term" value="P:amino acid activation for nonribosomal peptide biosynthetic process"/>
    <property type="evidence" value="ECO:0007669"/>
    <property type="project" value="TreeGrafter"/>
</dbReference>
<dbReference type="InterPro" id="IPR042099">
    <property type="entry name" value="ANL_N_sf"/>
</dbReference>
<dbReference type="GO" id="GO:0031177">
    <property type="term" value="F:phosphopantetheine binding"/>
    <property type="evidence" value="ECO:0007669"/>
    <property type="project" value="TreeGrafter"/>
</dbReference>
<dbReference type="EMBL" id="CP130472">
    <property type="protein sequence ID" value="WLS43316.1"/>
    <property type="molecule type" value="Genomic_DNA"/>
</dbReference>
<dbReference type="SUPFAM" id="SSF52777">
    <property type="entry name" value="CoA-dependent acyltransferases"/>
    <property type="match status" value="2"/>
</dbReference>
<dbReference type="SUPFAM" id="SSF56801">
    <property type="entry name" value="Acetyl-CoA synthetase-like"/>
    <property type="match status" value="1"/>
</dbReference>
<dbReference type="InterPro" id="IPR001242">
    <property type="entry name" value="Condensation_dom"/>
</dbReference>
<name>A0AAJ6L143_9ACTN</name>
<dbReference type="GO" id="GO:0009366">
    <property type="term" value="C:enterobactin synthetase complex"/>
    <property type="evidence" value="ECO:0007669"/>
    <property type="project" value="TreeGrafter"/>
</dbReference>
<sequence length="966" mass="101534">MTVTYREPAGLVAAPAQVRAWLRDRLRPGDRPDVVSRRWHVTGDLDIEALRTAWRAVVNRHAALRTTLVEDGGRPVQRVTPHVGDGVSVVDLTGPARRWAGDVAAAGFDLAAGPLVRFTVGRLGDAEHLLVLVVHRAVADERSVALLVRDLSDGYAAARAGRPAAVASATDFSAYAQWQHDRRDSALLGRQLAYWRSTLDPMPQPLDLPADRTRPPVPRSDGAAVGVEWDARLSRSLAALAAEAGTTTGHAVLAGFCALAGRYAATDRAAVLVPAGVLPGAFDELVGPCDNPVLVCADLSGEPSFRTLLTRTDAVVRDAMAHRDVPFDSVVAAVAGRRETHRAPLSELAFVFPAEPEPVPVLGAAAVSRWPDPEPPAAADLTLALTATEPVVSGELIYRTSLWDAGSARRIERHLRTLLSAAAEAPDAPVAGLPLESGDEIRRAVRAADNRRAGPAATRPVQEMVLRHAGAAGDAPAVIDALSYADLAGLSADIGRHLAGVPDLAGRPVAIRLPAGQRLIAAQLAVWNAGAHVVCLDLGDIGDRGRSVLADLRPACLITDGDPDADTVTHWYRTGLGGHVVNLSEPVPAVPPATAGTAMDAVAYIAYTSGSTGPPKGIAHTHRTLAEFVSWFAAAFGIRPGVRVAQWAAPGYDASLCETYATLAAGATLCPAPYRDRANPDRMARWLADQRITVLQTVPSFARELLRAVTATGEPAPLPDLRHLALAGEAFPGELAAALRAALPGVRLVNLYGPTEAILGTWHEVAGEQPVTVPIGRPIPGRQVLVLDSADRPCPTGVPGELVLRGPCVAHGYLGAAAGDRAAFRPLAGMPEAGIEPGPGYRTGDRVRRRWDGALEFLGRADQQVKFFGARLELTEIEQALAAEPTVAQCAVVAVPGPDGLGGRLVAHIVPAAGADTAGPAVWRAVLRRRFGGAMPPVSYRIHDRLPRNAGGKLDRRALTDAPGTA</sequence>
<dbReference type="InterPro" id="IPR010071">
    <property type="entry name" value="AA_adenyl_dom"/>
</dbReference>
<gene>
    <name evidence="4" type="ORF">Q3V37_18050</name>
</gene>
<dbReference type="GO" id="GO:0005829">
    <property type="term" value="C:cytosol"/>
    <property type="evidence" value="ECO:0007669"/>
    <property type="project" value="TreeGrafter"/>
</dbReference>
<dbReference type="InterPro" id="IPR023213">
    <property type="entry name" value="CAT-like_dom_sf"/>
</dbReference>
<dbReference type="Gene3D" id="3.30.300.30">
    <property type="match status" value="1"/>
</dbReference>
<dbReference type="KEGG" id="mprn:Q3V37_18050"/>
<dbReference type="InterPro" id="IPR025110">
    <property type="entry name" value="AMP-bd_C"/>
</dbReference>
<keyword evidence="5" id="KW-1185">Reference proteome</keyword>
<dbReference type="Pfam" id="PF00668">
    <property type="entry name" value="Condensation"/>
    <property type="match status" value="1"/>
</dbReference>
<feature type="domain" description="Condensation" evidence="2">
    <location>
        <begin position="14"/>
        <end position="433"/>
    </location>
</feature>
<protein>
    <submittedName>
        <fullName evidence="4">Amino acid adenylation domain-containing protein</fullName>
    </submittedName>
</protein>
<dbReference type="GO" id="GO:0047527">
    <property type="term" value="F:2,3-dihydroxybenzoate-serine ligase activity"/>
    <property type="evidence" value="ECO:0007669"/>
    <property type="project" value="TreeGrafter"/>
</dbReference>
<dbReference type="PANTHER" id="PTHR45527:SF1">
    <property type="entry name" value="FATTY ACID SYNTHASE"/>
    <property type="match status" value="1"/>
</dbReference>